<proteinExistence type="predicted"/>
<name>A0ABT8AG02_9PROT</name>
<gene>
    <name evidence="1" type="ORF">QWZ14_30595</name>
</gene>
<organism evidence="1 2">
    <name type="scientific">Paeniroseomonas aquatica</name>
    <dbReference type="NCBI Taxonomy" id="373043"/>
    <lineage>
        <taxon>Bacteria</taxon>
        <taxon>Pseudomonadati</taxon>
        <taxon>Pseudomonadota</taxon>
        <taxon>Alphaproteobacteria</taxon>
        <taxon>Acetobacterales</taxon>
        <taxon>Acetobacteraceae</taxon>
        <taxon>Paeniroseomonas</taxon>
    </lineage>
</organism>
<evidence type="ECO:0000313" key="2">
    <source>
        <dbReference type="Proteomes" id="UP001529369"/>
    </source>
</evidence>
<protein>
    <submittedName>
        <fullName evidence="1">Uncharacterized protein</fullName>
    </submittedName>
</protein>
<dbReference type="RefSeq" id="WP_290320866.1">
    <property type="nucleotide sequence ID" value="NZ_JAUFPN010000304.1"/>
</dbReference>
<keyword evidence="2" id="KW-1185">Reference proteome</keyword>
<sequence length="122" mass="12836">MPTRSTLAAIAAVAGLLSNCTTMLTDGPGAVRTVWEATTTIAEVAQDTSVRTARIVGVGIDAAAARWRIEHAVSAAQQLAAASTDYDPYPPAPAAGQQPALLLLWPSGESLLRLRLDDLWLR</sequence>
<dbReference type="EMBL" id="JAUFPN010000304">
    <property type="protein sequence ID" value="MDN3568747.1"/>
    <property type="molecule type" value="Genomic_DNA"/>
</dbReference>
<reference evidence="2" key="1">
    <citation type="journal article" date="2019" name="Int. J. Syst. Evol. Microbiol.">
        <title>The Global Catalogue of Microorganisms (GCM) 10K type strain sequencing project: providing services to taxonomists for standard genome sequencing and annotation.</title>
        <authorList>
            <consortium name="The Broad Institute Genomics Platform"/>
            <consortium name="The Broad Institute Genome Sequencing Center for Infectious Disease"/>
            <person name="Wu L."/>
            <person name="Ma J."/>
        </authorList>
    </citation>
    <scope>NUCLEOTIDE SEQUENCE [LARGE SCALE GENOMIC DNA]</scope>
    <source>
        <strain evidence="2">CECT 7131</strain>
    </source>
</reference>
<comment type="caution">
    <text evidence="1">The sequence shown here is derived from an EMBL/GenBank/DDBJ whole genome shotgun (WGS) entry which is preliminary data.</text>
</comment>
<evidence type="ECO:0000313" key="1">
    <source>
        <dbReference type="EMBL" id="MDN3568747.1"/>
    </source>
</evidence>
<accession>A0ABT8AG02</accession>
<dbReference type="Proteomes" id="UP001529369">
    <property type="component" value="Unassembled WGS sequence"/>
</dbReference>